<proteinExistence type="predicted"/>
<dbReference type="Proteomes" id="UP001157502">
    <property type="component" value="Chromosome 16"/>
</dbReference>
<comment type="caution">
    <text evidence="1">The sequence shown here is derived from an EMBL/GenBank/DDBJ whole genome shotgun (WGS) entry which is preliminary data.</text>
</comment>
<name>A0ACC2G8B3_DALPE</name>
<evidence type="ECO:0000313" key="1">
    <source>
        <dbReference type="EMBL" id="KAJ7999882.1"/>
    </source>
</evidence>
<gene>
    <name evidence="1" type="ORF">DPEC_G00199020</name>
</gene>
<keyword evidence="2" id="KW-1185">Reference proteome</keyword>
<dbReference type="EMBL" id="CM055743">
    <property type="protein sequence ID" value="KAJ7999882.1"/>
    <property type="molecule type" value="Genomic_DNA"/>
</dbReference>
<protein>
    <submittedName>
        <fullName evidence="1">Uncharacterized protein</fullName>
    </submittedName>
</protein>
<reference evidence="1" key="1">
    <citation type="submission" date="2021-05" db="EMBL/GenBank/DDBJ databases">
        <authorList>
            <person name="Pan Q."/>
            <person name="Jouanno E."/>
            <person name="Zahm M."/>
            <person name="Klopp C."/>
            <person name="Cabau C."/>
            <person name="Louis A."/>
            <person name="Berthelot C."/>
            <person name="Parey E."/>
            <person name="Roest Crollius H."/>
            <person name="Montfort J."/>
            <person name="Robinson-Rechavi M."/>
            <person name="Bouchez O."/>
            <person name="Lampietro C."/>
            <person name="Lopez Roques C."/>
            <person name="Donnadieu C."/>
            <person name="Postlethwait J."/>
            <person name="Bobe J."/>
            <person name="Dillon D."/>
            <person name="Chandos A."/>
            <person name="von Hippel F."/>
            <person name="Guiguen Y."/>
        </authorList>
    </citation>
    <scope>NUCLEOTIDE SEQUENCE</scope>
    <source>
        <strain evidence="1">YG-Jan2019</strain>
    </source>
</reference>
<organism evidence="1 2">
    <name type="scientific">Dallia pectoralis</name>
    <name type="common">Alaska blackfish</name>
    <dbReference type="NCBI Taxonomy" id="75939"/>
    <lineage>
        <taxon>Eukaryota</taxon>
        <taxon>Metazoa</taxon>
        <taxon>Chordata</taxon>
        <taxon>Craniata</taxon>
        <taxon>Vertebrata</taxon>
        <taxon>Euteleostomi</taxon>
        <taxon>Actinopterygii</taxon>
        <taxon>Neopterygii</taxon>
        <taxon>Teleostei</taxon>
        <taxon>Protacanthopterygii</taxon>
        <taxon>Esociformes</taxon>
        <taxon>Umbridae</taxon>
        <taxon>Dallia</taxon>
    </lineage>
</organism>
<sequence length="216" mass="24123">MRPRDFLYVTTLLVVILVIWGISTRSPSMKKSSRNIQNFSGAEKATAVPKISQPKCNLPKTCPLDHYAFSLKSGATNNVGPRICFDGKIIMSGVRNNIGKGLNIVLVNAENGTVEDFRHFDMYYGNPDDTLAFLKKIKPGTIVLVASFDDAATKMVDEIRDLFVGFGSSKVKDIKFRDTWVFAGAPGTKIKSPFEKSWLSVMRRPIYMENGHRLLK</sequence>
<evidence type="ECO:0000313" key="2">
    <source>
        <dbReference type="Proteomes" id="UP001157502"/>
    </source>
</evidence>
<accession>A0ACC2G8B3</accession>